<proteinExistence type="predicted"/>
<dbReference type="EMBL" id="LAZR01061708">
    <property type="protein sequence ID" value="KKK63038.1"/>
    <property type="molecule type" value="Genomic_DNA"/>
</dbReference>
<gene>
    <name evidence="1" type="ORF">LCGC14_2998330</name>
</gene>
<feature type="non-terminal residue" evidence="1">
    <location>
        <position position="1"/>
    </location>
</feature>
<accession>A0A0F8X278</accession>
<evidence type="ECO:0000313" key="1">
    <source>
        <dbReference type="EMBL" id="KKK63038.1"/>
    </source>
</evidence>
<protein>
    <submittedName>
        <fullName evidence="1">Uncharacterized protein</fullName>
    </submittedName>
</protein>
<dbReference type="AlphaFoldDB" id="A0A0F8X278"/>
<name>A0A0F8X278_9ZZZZ</name>
<reference evidence="1" key="1">
    <citation type="journal article" date="2015" name="Nature">
        <title>Complex archaea that bridge the gap between prokaryotes and eukaryotes.</title>
        <authorList>
            <person name="Spang A."/>
            <person name="Saw J.H."/>
            <person name="Jorgensen S.L."/>
            <person name="Zaremba-Niedzwiedzka K."/>
            <person name="Martijn J."/>
            <person name="Lind A.E."/>
            <person name="van Eijk R."/>
            <person name="Schleper C."/>
            <person name="Guy L."/>
            <person name="Ettema T.J."/>
        </authorList>
    </citation>
    <scope>NUCLEOTIDE SEQUENCE</scope>
</reference>
<organism evidence="1">
    <name type="scientific">marine sediment metagenome</name>
    <dbReference type="NCBI Taxonomy" id="412755"/>
    <lineage>
        <taxon>unclassified sequences</taxon>
        <taxon>metagenomes</taxon>
        <taxon>ecological metagenomes</taxon>
    </lineage>
</organism>
<feature type="non-terminal residue" evidence="1">
    <location>
        <position position="365"/>
    </location>
</feature>
<comment type="caution">
    <text evidence="1">The sequence shown here is derived from an EMBL/GenBank/DDBJ whole genome shotgun (WGS) entry which is preliminary data.</text>
</comment>
<sequence length="365" mass="37817">PFNTGGTYYDGLVATPKVLPPSILDVLPEGAIYADAMPGVGGNTINKVTLSVDDYIVDPLVIGHATAWGDDGFWTLNPAPPEANGGIDAAGSVGGSSFYSYDIVNPAPVLTTTVTDMDPATNYDVFLAYYARDGGVQAAFEDQPLTTYTGFEIDTGIDAGGGAGSVKLKKLGEITGVSSLGVDIANSTTDSSWYEGVVVSPYFALPNVLDGFAEGSIYADAMYGPEGNTINSVTLSVDDYIVVSDVEALLWDPNDGKWALNPGWANGGLNEAGEINGTSFYENDGPGNSPVLTTTATGLDPEQLYDVYLAYYTQGDGVSAALLGGDLVDYFDNFDIDTGFGGTSQGDTVKLALLGQVGGVDSVSV</sequence>